<evidence type="ECO:0000313" key="1">
    <source>
        <dbReference type="EMBL" id="CAG5007724.1"/>
    </source>
</evidence>
<accession>A0A916JG44</accession>
<gene>
    <name evidence="1" type="ORF">DYBT9275_04112</name>
</gene>
<proteinExistence type="predicted"/>
<name>A0A916JG44_9BACT</name>
<organism evidence="1 2">
    <name type="scientific">Dyadobacter helix</name>
    <dbReference type="NCBI Taxonomy" id="2822344"/>
    <lineage>
        <taxon>Bacteria</taxon>
        <taxon>Pseudomonadati</taxon>
        <taxon>Bacteroidota</taxon>
        <taxon>Cytophagia</taxon>
        <taxon>Cytophagales</taxon>
        <taxon>Spirosomataceae</taxon>
        <taxon>Dyadobacter</taxon>
    </lineage>
</organism>
<dbReference type="EMBL" id="CAJRAF010000002">
    <property type="protein sequence ID" value="CAG5007724.1"/>
    <property type="molecule type" value="Genomic_DNA"/>
</dbReference>
<comment type="caution">
    <text evidence="1">The sequence shown here is derived from an EMBL/GenBank/DDBJ whole genome shotgun (WGS) entry which is preliminary data.</text>
</comment>
<evidence type="ECO:0000313" key="2">
    <source>
        <dbReference type="Proteomes" id="UP000680038"/>
    </source>
</evidence>
<keyword evidence="2" id="KW-1185">Reference proteome</keyword>
<protein>
    <submittedName>
        <fullName evidence="1">Uncharacterized protein</fullName>
    </submittedName>
</protein>
<dbReference type="Proteomes" id="UP000680038">
    <property type="component" value="Unassembled WGS sequence"/>
</dbReference>
<sequence>MPEYAVTAAVPHYQVYGYEKLFYRNNHKMHDPVFIHSIKVKIEIILYAKKLNEPGNIPSEPGNENICCS</sequence>
<reference evidence="1" key="1">
    <citation type="submission" date="2021-04" db="EMBL/GenBank/DDBJ databases">
        <authorList>
            <person name="Rodrigo-Torres L."/>
            <person name="Arahal R. D."/>
            <person name="Lucena T."/>
        </authorList>
    </citation>
    <scope>NUCLEOTIDE SEQUENCE</scope>
    <source>
        <strain evidence="1">CECT 9275</strain>
    </source>
</reference>
<dbReference type="AlphaFoldDB" id="A0A916JG44"/>